<keyword evidence="3" id="KW-1185">Reference proteome</keyword>
<protein>
    <submittedName>
        <fullName evidence="2">Abscisic acid 8'-hydroxylase 1</fullName>
    </submittedName>
</protein>
<dbReference type="AlphaFoldDB" id="A0AAP0G4K8"/>
<name>A0AAP0G4K8_9ASPA</name>
<evidence type="ECO:0000313" key="2">
    <source>
        <dbReference type="EMBL" id="KAK8936672.1"/>
    </source>
</evidence>
<accession>A0AAP0G4K8</accession>
<evidence type="ECO:0000313" key="3">
    <source>
        <dbReference type="Proteomes" id="UP001418222"/>
    </source>
</evidence>
<dbReference type="Proteomes" id="UP001418222">
    <property type="component" value="Unassembled WGS sequence"/>
</dbReference>
<proteinExistence type="predicted"/>
<feature type="transmembrane region" description="Helical" evidence="1">
    <location>
        <begin position="53"/>
        <end position="74"/>
    </location>
</feature>
<keyword evidence="1" id="KW-0472">Membrane</keyword>
<evidence type="ECO:0000256" key="1">
    <source>
        <dbReference type="SAM" id="Phobius"/>
    </source>
</evidence>
<comment type="caution">
    <text evidence="2">The sequence shown here is derived from an EMBL/GenBank/DDBJ whole genome shotgun (WGS) entry which is preliminary data.</text>
</comment>
<gene>
    <name evidence="2" type="primary">CYP707A1</name>
    <name evidence="2" type="ORF">KSP39_PZI012614</name>
</gene>
<reference evidence="2 3" key="1">
    <citation type="journal article" date="2022" name="Nat. Plants">
        <title>Genomes of leafy and leafless Platanthera orchids illuminate the evolution of mycoheterotrophy.</title>
        <authorList>
            <person name="Li M.H."/>
            <person name="Liu K.W."/>
            <person name="Li Z."/>
            <person name="Lu H.C."/>
            <person name="Ye Q.L."/>
            <person name="Zhang D."/>
            <person name="Wang J.Y."/>
            <person name="Li Y.F."/>
            <person name="Zhong Z.M."/>
            <person name="Liu X."/>
            <person name="Yu X."/>
            <person name="Liu D.K."/>
            <person name="Tu X.D."/>
            <person name="Liu B."/>
            <person name="Hao Y."/>
            <person name="Liao X.Y."/>
            <person name="Jiang Y.T."/>
            <person name="Sun W.H."/>
            <person name="Chen J."/>
            <person name="Chen Y.Q."/>
            <person name="Ai Y."/>
            <person name="Zhai J.W."/>
            <person name="Wu S.S."/>
            <person name="Zhou Z."/>
            <person name="Hsiao Y.Y."/>
            <person name="Wu W.L."/>
            <person name="Chen Y.Y."/>
            <person name="Lin Y.F."/>
            <person name="Hsu J.L."/>
            <person name="Li C.Y."/>
            <person name="Wang Z.W."/>
            <person name="Zhao X."/>
            <person name="Zhong W.Y."/>
            <person name="Ma X.K."/>
            <person name="Ma L."/>
            <person name="Huang J."/>
            <person name="Chen G.Z."/>
            <person name="Huang M.Z."/>
            <person name="Huang L."/>
            <person name="Peng D.H."/>
            <person name="Luo Y.B."/>
            <person name="Zou S.Q."/>
            <person name="Chen S.P."/>
            <person name="Lan S."/>
            <person name="Tsai W.C."/>
            <person name="Van de Peer Y."/>
            <person name="Liu Z.J."/>
        </authorList>
    </citation>
    <scope>NUCLEOTIDE SEQUENCE [LARGE SCALE GENOMIC DNA]</scope>
    <source>
        <strain evidence="2">Lor287</strain>
    </source>
</reference>
<keyword evidence="1" id="KW-1133">Transmembrane helix</keyword>
<dbReference type="EMBL" id="JBBWWQ010000010">
    <property type="protein sequence ID" value="KAK8936672.1"/>
    <property type="molecule type" value="Genomic_DNA"/>
</dbReference>
<keyword evidence="1" id="KW-0812">Transmembrane</keyword>
<sequence>MVREVHRLREDNDVLQRDNSLVIFILSDKIKLHIAKRTFELHSTTHDINDSSILLFSLILALMALALVFCFIHLPLHYGKEGNDGGYIRQGKCRQRPPPGSMGWPYIRKMFQLHSDNPNNFFEEKQRR</sequence>
<organism evidence="2 3">
    <name type="scientific">Platanthera zijinensis</name>
    <dbReference type="NCBI Taxonomy" id="2320716"/>
    <lineage>
        <taxon>Eukaryota</taxon>
        <taxon>Viridiplantae</taxon>
        <taxon>Streptophyta</taxon>
        <taxon>Embryophyta</taxon>
        <taxon>Tracheophyta</taxon>
        <taxon>Spermatophyta</taxon>
        <taxon>Magnoliopsida</taxon>
        <taxon>Liliopsida</taxon>
        <taxon>Asparagales</taxon>
        <taxon>Orchidaceae</taxon>
        <taxon>Orchidoideae</taxon>
        <taxon>Orchideae</taxon>
        <taxon>Orchidinae</taxon>
        <taxon>Platanthera</taxon>
    </lineage>
</organism>